<feature type="binding site" evidence="14">
    <location>
        <position position="30"/>
    </location>
    <ligand>
        <name>Mg(2+)</name>
        <dbReference type="ChEBI" id="CHEBI:18420"/>
        <label>2</label>
    </ligand>
</feature>
<keyword evidence="6 13" id="KW-0547">Nucleotide-binding</keyword>
<gene>
    <name evidence="17" type="primary">feoB</name>
    <name evidence="18" type="ORF">CH376_13295</name>
    <name evidence="17" type="ORF">CH380_03570</name>
</gene>
<dbReference type="Proteomes" id="UP000232188">
    <property type="component" value="Unassembled WGS sequence"/>
</dbReference>
<dbReference type="GO" id="GO:0005525">
    <property type="term" value="F:GTP binding"/>
    <property type="evidence" value="ECO:0007669"/>
    <property type="project" value="UniProtKB-KW"/>
</dbReference>
<evidence type="ECO:0000256" key="5">
    <source>
        <dbReference type="ARBA" id="ARBA00022692"/>
    </source>
</evidence>
<feature type="transmembrane region" description="Helical" evidence="15">
    <location>
        <begin position="445"/>
        <end position="465"/>
    </location>
</feature>
<dbReference type="InterPro" id="IPR011640">
    <property type="entry name" value="Fe2_transport_prot_B_C"/>
</dbReference>
<evidence type="ECO:0000256" key="10">
    <source>
        <dbReference type="ARBA" id="ARBA00023134"/>
    </source>
</evidence>
<evidence type="ECO:0000256" key="8">
    <source>
        <dbReference type="ARBA" id="ARBA00023004"/>
    </source>
</evidence>
<evidence type="ECO:0000256" key="14">
    <source>
        <dbReference type="PIRSR" id="PIRSR603373-2"/>
    </source>
</evidence>
<dbReference type="Pfam" id="PF07670">
    <property type="entry name" value="Gate"/>
    <property type="match status" value="2"/>
</dbReference>
<dbReference type="Pfam" id="PF07664">
    <property type="entry name" value="FeoB_C"/>
    <property type="match status" value="1"/>
</dbReference>
<evidence type="ECO:0000256" key="13">
    <source>
        <dbReference type="PIRSR" id="PIRSR603373-1"/>
    </source>
</evidence>
<dbReference type="InterPro" id="IPR006073">
    <property type="entry name" value="GTP-bd"/>
</dbReference>
<comment type="caution">
    <text evidence="17">The sequence shown here is derived from an EMBL/GenBank/DDBJ whole genome shotgun (WGS) entry which is preliminary data.</text>
</comment>
<dbReference type="RefSeq" id="WP_100784354.1">
    <property type="nucleotide sequence ID" value="NZ_NPDU01000032.1"/>
</dbReference>
<keyword evidence="14" id="KW-0479">Metal-binding</keyword>
<dbReference type="InterPro" id="IPR030389">
    <property type="entry name" value="G_FEOB_dom"/>
</dbReference>
<keyword evidence="11 15" id="KW-0472">Membrane</keyword>
<keyword evidence="2 15" id="KW-0813">Transport</keyword>
<accession>A0A2M9YTD5</accession>
<feature type="transmembrane region" description="Helical" evidence="15">
    <location>
        <begin position="352"/>
        <end position="376"/>
    </location>
</feature>
<evidence type="ECO:0000256" key="4">
    <source>
        <dbReference type="ARBA" id="ARBA00022496"/>
    </source>
</evidence>
<organism evidence="17 20">
    <name type="scientific">Leptospira adleri</name>
    <dbReference type="NCBI Taxonomy" id="2023186"/>
    <lineage>
        <taxon>Bacteria</taxon>
        <taxon>Pseudomonadati</taxon>
        <taxon>Spirochaetota</taxon>
        <taxon>Spirochaetia</taxon>
        <taxon>Leptospirales</taxon>
        <taxon>Leptospiraceae</taxon>
        <taxon>Leptospira</taxon>
    </lineage>
</organism>
<feature type="domain" description="FeoB-type G" evidence="16">
    <location>
        <begin position="12"/>
        <end position="176"/>
    </location>
</feature>
<dbReference type="EMBL" id="NPDU01000032">
    <property type="protein sequence ID" value="PJZ61465.1"/>
    <property type="molecule type" value="Genomic_DNA"/>
</dbReference>
<dbReference type="Gene3D" id="3.40.50.300">
    <property type="entry name" value="P-loop containing nucleotide triphosphate hydrolases"/>
    <property type="match status" value="1"/>
</dbReference>
<feature type="binding site" evidence="13">
    <location>
        <begin position="66"/>
        <end position="69"/>
    </location>
    <ligand>
        <name>GTP</name>
        <dbReference type="ChEBI" id="CHEBI:37565"/>
        <label>1</label>
    </ligand>
</feature>
<dbReference type="SUPFAM" id="SSF52540">
    <property type="entry name" value="P-loop containing nucleoside triphosphate hydrolases"/>
    <property type="match status" value="1"/>
</dbReference>
<evidence type="ECO:0000256" key="12">
    <source>
        <dbReference type="NCBIfam" id="TIGR00437"/>
    </source>
</evidence>
<dbReference type="GO" id="GO:0005886">
    <property type="term" value="C:plasma membrane"/>
    <property type="evidence" value="ECO:0007669"/>
    <property type="project" value="UniProtKB-SubCell"/>
</dbReference>
<evidence type="ECO:0000313" key="20">
    <source>
        <dbReference type="Proteomes" id="UP000232188"/>
    </source>
</evidence>
<keyword evidence="10 13" id="KW-0342">GTP-binding</keyword>
<keyword evidence="14" id="KW-0460">Magnesium</keyword>
<dbReference type="AlphaFoldDB" id="A0A2M9YTD5"/>
<comment type="subcellular location">
    <subcellularLocation>
        <location evidence="15">Cell inner membrane</location>
        <topology evidence="15">Multi-pass membrane protein</topology>
    </subcellularLocation>
    <subcellularLocation>
        <location evidence="1">Cell membrane</location>
        <topology evidence="1">Multi-pass membrane protein</topology>
    </subcellularLocation>
</comment>
<protein>
    <recommendedName>
        <fullName evidence="12 15">Ferrous iron transport protein B</fullName>
    </recommendedName>
</protein>
<evidence type="ECO:0000256" key="7">
    <source>
        <dbReference type="ARBA" id="ARBA00022989"/>
    </source>
</evidence>
<feature type="binding site" evidence="13">
    <location>
        <begin position="19"/>
        <end position="26"/>
    </location>
    <ligand>
        <name>GTP</name>
        <dbReference type="ChEBI" id="CHEBI:37565"/>
        <label>1</label>
    </ligand>
</feature>
<dbReference type="PANTHER" id="PTHR43185">
    <property type="entry name" value="FERROUS IRON TRANSPORT PROTEIN B"/>
    <property type="match status" value="1"/>
</dbReference>
<keyword evidence="9" id="KW-0406">Ion transport</keyword>
<sequence>MGHSKPHTNSKTSRILMAGNPNCGKTTLFNRLTGLRQKTGNYHGVTVEKAEGVLGRQGESSLRVLDLPGAFSLGGNAEDKQVTSRVLISHEEGDRILFVMDASLAERSLQFLLQILELNVPVLVAVTMKDVLEKKRVRLDLEALSREFGILFQYVNPKKGEGIKELKELLVSPGAFRLPIKSFQWDQEREKFLHRLLKSFSSEHSNSLKFVLINSLKELSGETLQKGLPGLSLLPEESQTFVKEQFSETKLKFTYMEELTQKSIYIKKILGSAISGMSLNNEGLLSGVDRILLHPFWGVLSFLGIMALVFQALFTWSEVPMDWIESGVQDVGTFVGAYFTEGPLRSLVQEGIIGGVGAVLVFIPQISLLFFFIGILEETGYIARASFVMDRFMSKFGLSGKSFIPLLSSAACAVPAIMGTRTIENKADRITTILVSPLITCSARYPVYILVIGAVFPAGAVWGIFSVKALALLGLFLLGMIASMLAALVFKKTFFRSDSSYFLMELPAYNAPSLKSLGITVFKKLKAFLTTAGKLILFISILLWFLANYPRIDVSKFPNAAEAEVKKIQIRESYAGEMGKFMEPVLKPIGFDWKMGIGIITSFAAREVMVSTLSIIYGIGGEESEADLKEAIAKDTDAQGKPVWGLRNSVSLLLFFAFACQCMSTLAVVKKETNSMFWPLFLFGYMTILAYTVSLIVFQTWNFFS</sequence>
<keyword evidence="8 15" id="KW-0408">Iron</keyword>
<name>A0A2M9YTD5_9LEPT</name>
<dbReference type="PRINTS" id="PR00326">
    <property type="entry name" value="GTP1OBG"/>
</dbReference>
<keyword evidence="5 15" id="KW-0812">Transmembrane</keyword>
<dbReference type="InterPro" id="IPR050860">
    <property type="entry name" value="FeoB_GTPase"/>
</dbReference>
<feature type="binding site" evidence="13">
    <location>
        <begin position="44"/>
        <end position="48"/>
    </location>
    <ligand>
        <name>GTP</name>
        <dbReference type="ChEBI" id="CHEBI:37565"/>
        <label>1</label>
    </ligand>
</feature>
<comment type="similarity">
    <text evidence="15">Belongs to the TRAFAC class TrmE-Era-EngA-EngB-Septin-like GTPase superfamily. FeoB GTPase (TC 9.A.8) family.</text>
</comment>
<dbReference type="GO" id="GO:0015093">
    <property type="term" value="F:ferrous iron transmembrane transporter activity"/>
    <property type="evidence" value="ECO:0007669"/>
    <property type="project" value="UniProtKB-UniRule"/>
</dbReference>
<dbReference type="NCBIfam" id="TIGR00437">
    <property type="entry name" value="feoB"/>
    <property type="match status" value="1"/>
</dbReference>
<evidence type="ECO:0000256" key="11">
    <source>
        <dbReference type="ARBA" id="ARBA00023136"/>
    </source>
</evidence>
<dbReference type="PANTHER" id="PTHR43185:SF1">
    <property type="entry name" value="FE(2+) TRANSPORTER FEOB"/>
    <property type="match status" value="1"/>
</dbReference>
<dbReference type="InterPro" id="IPR027417">
    <property type="entry name" value="P-loop_NTPase"/>
</dbReference>
<evidence type="ECO:0000256" key="3">
    <source>
        <dbReference type="ARBA" id="ARBA00022475"/>
    </source>
</evidence>
<feature type="transmembrane region" description="Helical" evidence="15">
    <location>
        <begin position="471"/>
        <end position="490"/>
    </location>
</feature>
<evidence type="ECO:0000313" key="19">
    <source>
        <dbReference type="Proteomes" id="UP000232149"/>
    </source>
</evidence>
<keyword evidence="3" id="KW-1003">Cell membrane</keyword>
<dbReference type="GO" id="GO:0046872">
    <property type="term" value="F:metal ion binding"/>
    <property type="evidence" value="ECO:0007669"/>
    <property type="project" value="UniProtKB-KW"/>
</dbReference>
<evidence type="ECO:0000256" key="9">
    <source>
        <dbReference type="ARBA" id="ARBA00023065"/>
    </source>
</evidence>
<dbReference type="Proteomes" id="UP000232149">
    <property type="component" value="Unassembled WGS sequence"/>
</dbReference>
<evidence type="ECO:0000313" key="17">
    <source>
        <dbReference type="EMBL" id="PJZ54802.1"/>
    </source>
</evidence>
<feature type="transmembrane region" description="Helical" evidence="15">
    <location>
        <begin position="676"/>
        <end position="698"/>
    </location>
</feature>
<dbReference type="InterPro" id="IPR003373">
    <property type="entry name" value="Fe2_transport_prot-B"/>
</dbReference>
<comment type="function">
    <text evidence="15">Probable transporter of a GTP-driven Fe(2+) uptake system.</text>
</comment>
<comment type="caution">
    <text evidence="15">Lacks conserved residue(s) required for the propagation of feature annotation.</text>
</comment>
<keyword evidence="19" id="KW-1185">Reference proteome</keyword>
<feature type="binding site" evidence="14">
    <location>
        <position position="34"/>
    </location>
    <ligand>
        <name>Mg(2+)</name>
        <dbReference type="ChEBI" id="CHEBI:18420"/>
        <label>2</label>
    </ligand>
</feature>
<reference evidence="19 20" key="1">
    <citation type="submission" date="2017-07" db="EMBL/GenBank/DDBJ databases">
        <title>Leptospira spp. isolated from tropical soils.</title>
        <authorList>
            <person name="Thibeaux R."/>
            <person name="Iraola G."/>
            <person name="Ferres I."/>
            <person name="Bierque E."/>
            <person name="Girault D."/>
            <person name="Soupe-Gilbert M.-E."/>
            <person name="Picardeau M."/>
            <person name="Goarant C."/>
        </authorList>
    </citation>
    <scope>NUCLEOTIDE SEQUENCE [LARGE SCALE GENOMIC DNA]</scope>
    <source>
        <strain evidence="17 20">FH2-B-C1</strain>
        <strain evidence="18 19">FH2-B-D1</strain>
    </source>
</reference>
<keyword evidence="7 15" id="KW-1133">Transmembrane helix</keyword>
<dbReference type="PROSITE" id="PS51711">
    <property type="entry name" value="G_FEOB"/>
    <property type="match status" value="1"/>
</dbReference>
<feature type="transmembrane region" description="Helical" evidence="15">
    <location>
        <begin position="527"/>
        <end position="547"/>
    </location>
</feature>
<dbReference type="Pfam" id="PF02421">
    <property type="entry name" value="FeoB_N"/>
    <property type="match status" value="1"/>
</dbReference>
<evidence type="ECO:0000256" key="15">
    <source>
        <dbReference type="RuleBase" id="RU362098"/>
    </source>
</evidence>
<proteinExistence type="inferred from homology"/>
<feature type="transmembrane region" description="Helical" evidence="15">
    <location>
        <begin position="650"/>
        <end position="669"/>
    </location>
</feature>
<keyword evidence="4 15" id="KW-0410">Iron transport</keyword>
<feature type="binding site" evidence="14">
    <location>
        <position position="33"/>
    </location>
    <ligand>
        <name>Mg(2+)</name>
        <dbReference type="ChEBI" id="CHEBI:18420"/>
        <label>2</label>
    </ligand>
</feature>
<evidence type="ECO:0000256" key="6">
    <source>
        <dbReference type="ARBA" id="ARBA00022741"/>
    </source>
</evidence>
<evidence type="ECO:0000259" key="16">
    <source>
        <dbReference type="PROSITE" id="PS51711"/>
    </source>
</evidence>
<feature type="transmembrane region" description="Helical" evidence="15">
    <location>
        <begin position="296"/>
        <end position="316"/>
    </location>
</feature>
<dbReference type="InterPro" id="IPR011642">
    <property type="entry name" value="Gate_dom"/>
</dbReference>
<dbReference type="CDD" id="cd01879">
    <property type="entry name" value="FeoB"/>
    <property type="match status" value="1"/>
</dbReference>
<evidence type="ECO:0000256" key="1">
    <source>
        <dbReference type="ARBA" id="ARBA00004651"/>
    </source>
</evidence>
<evidence type="ECO:0000313" key="18">
    <source>
        <dbReference type="EMBL" id="PJZ61465.1"/>
    </source>
</evidence>
<dbReference type="EMBL" id="NPDV01000002">
    <property type="protein sequence ID" value="PJZ54802.1"/>
    <property type="molecule type" value="Genomic_DNA"/>
</dbReference>
<evidence type="ECO:0000256" key="2">
    <source>
        <dbReference type="ARBA" id="ARBA00022448"/>
    </source>
</evidence>